<proteinExistence type="predicted"/>
<reference evidence="1 2" key="1">
    <citation type="submission" date="2021-06" db="EMBL/GenBank/DDBJ databases">
        <title>Caerostris extrusa draft genome.</title>
        <authorList>
            <person name="Kono N."/>
            <person name="Arakawa K."/>
        </authorList>
    </citation>
    <scope>NUCLEOTIDE SEQUENCE [LARGE SCALE GENOMIC DNA]</scope>
</reference>
<comment type="caution">
    <text evidence="1">The sequence shown here is derived from an EMBL/GenBank/DDBJ whole genome shotgun (WGS) entry which is preliminary data.</text>
</comment>
<evidence type="ECO:0000313" key="2">
    <source>
        <dbReference type="Proteomes" id="UP001054945"/>
    </source>
</evidence>
<dbReference type="AlphaFoldDB" id="A0AAV4QEH7"/>
<organism evidence="1 2">
    <name type="scientific">Caerostris extrusa</name>
    <name type="common">Bark spider</name>
    <name type="synonym">Caerostris bankana</name>
    <dbReference type="NCBI Taxonomy" id="172846"/>
    <lineage>
        <taxon>Eukaryota</taxon>
        <taxon>Metazoa</taxon>
        <taxon>Ecdysozoa</taxon>
        <taxon>Arthropoda</taxon>
        <taxon>Chelicerata</taxon>
        <taxon>Arachnida</taxon>
        <taxon>Araneae</taxon>
        <taxon>Araneomorphae</taxon>
        <taxon>Entelegynae</taxon>
        <taxon>Araneoidea</taxon>
        <taxon>Araneidae</taxon>
        <taxon>Caerostris</taxon>
    </lineage>
</organism>
<sequence length="91" mass="10483">MGRYSVDHIFNIAPQKEIQRSYVWRSQLPSIESISSDPSLLKRFHLRNDKKFESSAVEHHPAGISYLVAKEYMGEIKLFKHAKINGTSYSS</sequence>
<evidence type="ECO:0000313" key="1">
    <source>
        <dbReference type="EMBL" id="GIY08453.1"/>
    </source>
</evidence>
<gene>
    <name evidence="1" type="ORF">CEXT_255641</name>
</gene>
<dbReference type="Proteomes" id="UP001054945">
    <property type="component" value="Unassembled WGS sequence"/>
</dbReference>
<protein>
    <submittedName>
        <fullName evidence="1">Uncharacterized protein</fullName>
    </submittedName>
</protein>
<keyword evidence="2" id="KW-1185">Reference proteome</keyword>
<accession>A0AAV4QEH7</accession>
<dbReference type="EMBL" id="BPLR01006252">
    <property type="protein sequence ID" value="GIY08453.1"/>
    <property type="molecule type" value="Genomic_DNA"/>
</dbReference>
<name>A0AAV4QEH7_CAEEX</name>